<dbReference type="GeneID" id="85367430"/>
<organism evidence="1 2">
    <name type="scientific">Armillaria tabescens</name>
    <name type="common">Ringless honey mushroom</name>
    <name type="synonym">Agaricus tabescens</name>
    <dbReference type="NCBI Taxonomy" id="1929756"/>
    <lineage>
        <taxon>Eukaryota</taxon>
        <taxon>Fungi</taxon>
        <taxon>Dikarya</taxon>
        <taxon>Basidiomycota</taxon>
        <taxon>Agaricomycotina</taxon>
        <taxon>Agaricomycetes</taxon>
        <taxon>Agaricomycetidae</taxon>
        <taxon>Agaricales</taxon>
        <taxon>Marasmiineae</taxon>
        <taxon>Physalacriaceae</taxon>
        <taxon>Desarmillaria</taxon>
    </lineage>
</organism>
<sequence length="330" mass="37628">MRLPPEITDRVIDELSYEHQTLSSCTLVSRNFLPRSRLHFFRHVILSTPQSCKRFHELILSNPSIASLVKSLEIDTDPRYKCKEDIHLHELIERALFQSSSDRQWVCRDPILQDILYLLPNVTSLTTGAMRWRNFSRIPTALSFERALSSIASGITTLRLDYVHFDCLTDLLDMLSAFTRLKSLCLGTIIAAPFAATDAERVSLGIEELEMDMEGSSRVVEMFLLRAKLEKLRRLRVTKYFSVQVELVRALMDLTKDSLEDLEMGTCILPADWAKRCPPLDVSYLKSLWIEPPSCSLAQWWALSLENADAKNINLVVKDFDTSPTLGSST</sequence>
<protein>
    <recommendedName>
        <fullName evidence="3">F-box domain-containing protein</fullName>
    </recommendedName>
</protein>
<name>A0AA39JQG7_ARMTA</name>
<reference evidence="1" key="1">
    <citation type="submission" date="2023-06" db="EMBL/GenBank/DDBJ databases">
        <authorList>
            <consortium name="Lawrence Berkeley National Laboratory"/>
            <person name="Ahrendt S."/>
            <person name="Sahu N."/>
            <person name="Indic B."/>
            <person name="Wong-Bajracharya J."/>
            <person name="Merenyi Z."/>
            <person name="Ke H.-M."/>
            <person name="Monk M."/>
            <person name="Kocsube S."/>
            <person name="Drula E."/>
            <person name="Lipzen A."/>
            <person name="Balint B."/>
            <person name="Henrissat B."/>
            <person name="Andreopoulos B."/>
            <person name="Martin F.M."/>
            <person name="Harder C.B."/>
            <person name="Rigling D."/>
            <person name="Ford K.L."/>
            <person name="Foster G.D."/>
            <person name="Pangilinan J."/>
            <person name="Papanicolaou A."/>
            <person name="Barry K."/>
            <person name="LaButti K."/>
            <person name="Viragh M."/>
            <person name="Koriabine M."/>
            <person name="Yan M."/>
            <person name="Riley R."/>
            <person name="Champramary S."/>
            <person name="Plett K.L."/>
            <person name="Tsai I.J."/>
            <person name="Slot J."/>
            <person name="Sipos G."/>
            <person name="Plett J."/>
            <person name="Nagy L.G."/>
            <person name="Grigoriev I.V."/>
        </authorList>
    </citation>
    <scope>NUCLEOTIDE SEQUENCE</scope>
    <source>
        <strain evidence="1">CCBAS 213</strain>
    </source>
</reference>
<proteinExistence type="predicted"/>
<gene>
    <name evidence="1" type="ORF">EV420DRAFT_887522</name>
</gene>
<evidence type="ECO:0000313" key="1">
    <source>
        <dbReference type="EMBL" id="KAK0447040.1"/>
    </source>
</evidence>
<accession>A0AA39JQG7</accession>
<dbReference type="RefSeq" id="XP_060326065.1">
    <property type="nucleotide sequence ID" value="XM_060483882.1"/>
</dbReference>
<evidence type="ECO:0000313" key="2">
    <source>
        <dbReference type="Proteomes" id="UP001175211"/>
    </source>
</evidence>
<dbReference type="AlphaFoldDB" id="A0AA39JQG7"/>
<evidence type="ECO:0008006" key="3">
    <source>
        <dbReference type="Google" id="ProtNLM"/>
    </source>
</evidence>
<comment type="caution">
    <text evidence="1">The sequence shown here is derived from an EMBL/GenBank/DDBJ whole genome shotgun (WGS) entry which is preliminary data.</text>
</comment>
<dbReference type="EMBL" id="JAUEPS010000045">
    <property type="protein sequence ID" value="KAK0447040.1"/>
    <property type="molecule type" value="Genomic_DNA"/>
</dbReference>
<keyword evidence="2" id="KW-1185">Reference proteome</keyword>
<dbReference type="Proteomes" id="UP001175211">
    <property type="component" value="Unassembled WGS sequence"/>
</dbReference>